<comment type="caution">
    <text evidence="2">The sequence shown here is derived from an EMBL/GenBank/DDBJ whole genome shotgun (WGS) entry which is preliminary data.</text>
</comment>
<dbReference type="CDD" id="cd00093">
    <property type="entry name" value="HTH_XRE"/>
    <property type="match status" value="1"/>
</dbReference>
<reference evidence="2" key="1">
    <citation type="journal article" date="2021" name="PeerJ">
        <title>Extensive microbial diversity within the chicken gut microbiome revealed by metagenomics and culture.</title>
        <authorList>
            <person name="Gilroy R."/>
            <person name="Ravi A."/>
            <person name="Getino M."/>
            <person name="Pursley I."/>
            <person name="Horton D.L."/>
            <person name="Alikhan N.F."/>
            <person name="Baker D."/>
            <person name="Gharbi K."/>
            <person name="Hall N."/>
            <person name="Watson M."/>
            <person name="Adriaenssens E.M."/>
            <person name="Foster-Nyarko E."/>
            <person name="Jarju S."/>
            <person name="Secka A."/>
            <person name="Antonio M."/>
            <person name="Oren A."/>
            <person name="Chaudhuri R.R."/>
            <person name="La Ragione R."/>
            <person name="Hildebrand F."/>
            <person name="Pallen M.J."/>
        </authorList>
    </citation>
    <scope>NUCLEOTIDE SEQUENCE</scope>
    <source>
        <strain evidence="2">CHK192-9172</strain>
    </source>
</reference>
<dbReference type="PROSITE" id="PS50943">
    <property type="entry name" value="HTH_CROC1"/>
    <property type="match status" value="1"/>
</dbReference>
<sequence length="50" mass="5564">MTLKQLSISTGVSVSELNKIENNDVKDIYYSTACKIAKALKLPVETVFPY</sequence>
<dbReference type="EMBL" id="DXCH01000285">
    <property type="protein sequence ID" value="HIZ08380.1"/>
    <property type="molecule type" value="Genomic_DNA"/>
</dbReference>
<protein>
    <submittedName>
        <fullName evidence="2">Helix-turn-helix domain-containing protein</fullName>
    </submittedName>
</protein>
<dbReference type="Gene3D" id="1.10.260.40">
    <property type="entry name" value="lambda repressor-like DNA-binding domains"/>
    <property type="match status" value="1"/>
</dbReference>
<evidence type="ECO:0000313" key="3">
    <source>
        <dbReference type="Proteomes" id="UP000824024"/>
    </source>
</evidence>
<gene>
    <name evidence="2" type="ORF">IAA08_10665</name>
</gene>
<evidence type="ECO:0000313" key="2">
    <source>
        <dbReference type="EMBL" id="HIZ08380.1"/>
    </source>
</evidence>
<proteinExistence type="predicted"/>
<dbReference type="Pfam" id="PF13443">
    <property type="entry name" value="HTH_26"/>
    <property type="match status" value="1"/>
</dbReference>
<dbReference type="InterPro" id="IPR001387">
    <property type="entry name" value="Cro/C1-type_HTH"/>
</dbReference>
<name>A0A9D2IGN6_9FIRM</name>
<dbReference type="SUPFAM" id="SSF47413">
    <property type="entry name" value="lambda repressor-like DNA-binding domains"/>
    <property type="match status" value="1"/>
</dbReference>
<accession>A0A9D2IGN6</accession>
<dbReference type="Proteomes" id="UP000824024">
    <property type="component" value="Unassembled WGS sequence"/>
</dbReference>
<dbReference type="AlphaFoldDB" id="A0A9D2IGN6"/>
<reference evidence="2" key="2">
    <citation type="submission" date="2021-04" db="EMBL/GenBank/DDBJ databases">
        <authorList>
            <person name="Gilroy R."/>
        </authorList>
    </citation>
    <scope>NUCLEOTIDE SEQUENCE</scope>
    <source>
        <strain evidence="2">CHK192-9172</strain>
    </source>
</reference>
<feature type="domain" description="HTH cro/C1-type" evidence="1">
    <location>
        <begin position="1"/>
        <end position="47"/>
    </location>
</feature>
<dbReference type="InterPro" id="IPR010982">
    <property type="entry name" value="Lambda_DNA-bd_dom_sf"/>
</dbReference>
<evidence type="ECO:0000259" key="1">
    <source>
        <dbReference type="PROSITE" id="PS50943"/>
    </source>
</evidence>
<organism evidence="2 3">
    <name type="scientific">Candidatus Eubacterium avistercoris</name>
    <dbReference type="NCBI Taxonomy" id="2838567"/>
    <lineage>
        <taxon>Bacteria</taxon>
        <taxon>Bacillati</taxon>
        <taxon>Bacillota</taxon>
        <taxon>Clostridia</taxon>
        <taxon>Eubacteriales</taxon>
        <taxon>Eubacteriaceae</taxon>
        <taxon>Eubacterium</taxon>
    </lineage>
</organism>
<dbReference type="GO" id="GO:0003677">
    <property type="term" value="F:DNA binding"/>
    <property type="evidence" value="ECO:0007669"/>
    <property type="project" value="InterPro"/>
</dbReference>